<evidence type="ECO:0000259" key="1">
    <source>
        <dbReference type="Pfam" id="PF18668"/>
    </source>
</evidence>
<dbReference type="InterPro" id="IPR040775">
    <property type="entry name" value="Tail_spike_N"/>
</dbReference>
<keyword evidence="3" id="KW-1185">Reference proteome</keyword>
<dbReference type="Proteomes" id="UP001163296">
    <property type="component" value="Segment"/>
</dbReference>
<proteinExistence type="predicted"/>
<sequence length="659" mass="69433">MTIIKRADLGRPLTWDELDDNFQQVDDLKAAASAAVSSASASATAAAGSATNSLNSANSAAASALDALNSSEVAINALINSTFEPSSFDFTTGGTLDTTDRNKAVYNPADNNWYSWSGTLPKVVAAGEDPTVDSNWRPRTDQLLRQELSSETGASLVSRNASPLDRIIRASLFEYLTESDQQALLTTSGAVVTADYALKAAIAAGVMVLDIPWNLGIIELGSDPATLPLGFSLIGWGCRRPYTVSDDSSFLNCGVVIRVAAGASFPFYSTGRHVFRDIVFDGRNQETYLFYSSNAATQFNGTRLEGCGIYRFAIGIGWNFEGTPKYIATVKAHFCSISGNKDGVKNLIDSMMLGCTINSNNGRGVALVGGANSNFFGGCRNEWNAGDNWYAYESIENQISGELCDRAGRGGIVAGKDSSWFVTGVVVARSGSNQPEGDNYSANFVIIDNGKIVISGVRTRNGANEWGQGGVNSPSFNISVLGSGGGTLLVSGSDMTGFVTSAINQKAPTLNKSITGNLGMDDDVNVGMTQVIKGRRIIGAQSSGRLPATVGATLSFTQTNILQGLYDTYVTRAILIECRIGNTAQGDYIKIPIGVRHENNFYLDVITSGIVANSGRIGLSGTGVTVSLSIDSSTGVISVVLTSVDGLVRDVNVSLLPSM</sequence>
<name>A0A9X9P1T8_9CAUD</name>
<feature type="domain" description="Tail spike TSP1/Gp66 N-terminal" evidence="1">
    <location>
        <begin position="89"/>
        <end position="130"/>
    </location>
</feature>
<accession>A0A9X9P1T8</accession>
<gene>
    <name evidence="2" type="ORF">SBP_00016</name>
</gene>
<reference evidence="2" key="1">
    <citation type="submission" date="2022-07" db="EMBL/GenBank/DDBJ databases">
        <authorList>
            <person name="Asif M."/>
            <person name="Alvi I.A."/>
            <person name="Rehman S.U."/>
        </authorList>
    </citation>
    <scope>NUCLEOTIDE SEQUENCE</scope>
</reference>
<dbReference type="EMBL" id="OP114730">
    <property type="protein sequence ID" value="UYE94768.1"/>
    <property type="molecule type" value="Genomic_DNA"/>
</dbReference>
<dbReference type="Gene3D" id="2.10.10.80">
    <property type="match status" value="1"/>
</dbReference>
<evidence type="ECO:0000313" key="2">
    <source>
        <dbReference type="EMBL" id="UYE94768.1"/>
    </source>
</evidence>
<protein>
    <submittedName>
        <fullName evidence="2">Non-contractile tail fiber protein</fullName>
    </submittedName>
</protein>
<organism evidence="2 3">
    <name type="scientific">Klebsiella phage SBP</name>
    <dbReference type="NCBI Taxonomy" id="2973661"/>
    <lineage>
        <taxon>Viruses</taxon>
        <taxon>Duplodnaviria</taxon>
        <taxon>Heunggongvirae</taxon>
        <taxon>Uroviricota</taxon>
        <taxon>Caudoviricetes</taxon>
        <taxon>Jameshumphriesvirinae</taxon>
        <taxon>Zewailvirus</taxon>
        <taxon>Zewailvirus SBP</taxon>
    </lineage>
</organism>
<evidence type="ECO:0000313" key="3">
    <source>
        <dbReference type="Proteomes" id="UP001163296"/>
    </source>
</evidence>
<dbReference type="Pfam" id="PF18668">
    <property type="entry name" value="Tail_spike_N"/>
    <property type="match status" value="1"/>
</dbReference>